<accession>A0A3T1CX64</accession>
<evidence type="ECO:0008006" key="3">
    <source>
        <dbReference type="Google" id="ProtNLM"/>
    </source>
</evidence>
<reference evidence="2" key="1">
    <citation type="journal article" date="2019" name="J. Virol.">
        <title>Medusavirus, a novel large DNA virus discovered from hot spring water.</title>
        <authorList>
            <person name="Yoshikawa G."/>
            <person name="Blanc-Mathieu R."/>
            <person name="Song C."/>
            <person name="Kayama Y."/>
            <person name="Mochizuki T."/>
            <person name="Murata K."/>
            <person name="Ogata H."/>
            <person name="Takemura M."/>
        </authorList>
    </citation>
    <scope>NUCLEOTIDE SEQUENCE [LARGE SCALE GENOMIC DNA]</scope>
</reference>
<keyword evidence="2" id="KW-1185">Reference proteome</keyword>
<protein>
    <recommendedName>
        <fullName evidence="3">F-box domain-containing protein</fullName>
    </recommendedName>
</protein>
<dbReference type="KEGG" id="vg:80540775"/>
<name>A0A3T1CX64_9VIRU</name>
<dbReference type="Proteomes" id="UP001161669">
    <property type="component" value="Segment"/>
</dbReference>
<proteinExistence type="predicted"/>
<organism evidence="1 2">
    <name type="scientific">Acanthamoeba castellanii medusavirus J1</name>
    <dbReference type="NCBI Taxonomy" id="3114988"/>
    <lineage>
        <taxon>Viruses</taxon>
        <taxon>Varidnaviria</taxon>
        <taxon>Bamfordvirae</taxon>
        <taxon>Nucleocytoviricota</taxon>
        <taxon>Megaviricetes</taxon>
        <taxon>Mamonoviridae</taxon>
        <taxon>Medusavirus</taxon>
        <taxon>Medusavirus medusae</taxon>
    </lineage>
</organism>
<dbReference type="EMBL" id="AP018495">
    <property type="protein sequence ID" value="BBI30423.1"/>
    <property type="molecule type" value="Genomic_DNA"/>
</dbReference>
<evidence type="ECO:0000313" key="2">
    <source>
        <dbReference type="Proteomes" id="UP001161669"/>
    </source>
</evidence>
<evidence type="ECO:0000313" key="1">
    <source>
        <dbReference type="EMBL" id="BBI30423.1"/>
    </source>
</evidence>
<sequence length="237" mass="26464">MEQLPNEMLLEIRPHVASPRDVSSLQMVCRDFSVAFDVREWLREIAARCGCSSPTCAGLWNIDAFAGDRAMARLLAGGNYEAVHAGLHCEHTRRTIEEKMPCHTGAMVEIERLEVDKSFCTFEASMEVIVGSILFSSDPHVRNAVVCYNDGGIVIGTRDGSVRFAMPRAFPLALAHGSDLVVLENVEQRPCQLKHQSMPLADWDDFFGATQYLRDGEGRHTLRFQNGLVTLLEWPSK</sequence>